<sequence length="354" mass="40764">MAKLQSTEVETKLSQTKRQFMEVWPILKGQLVDLLKAHRMPDEVTTWFSENLSYNIVHGKLNRGLAVVETLEILHNRALTPDELFKGCVLGWCVEILQVNVSLAKDMMANSFRVPSAKQTGTNDGFMLEAALYHLLKLYFRTEPCYVYLLELFLGTTFQTATGQMIDILTFTKGEINLDKLSLERYQQVTIYKTAYHSFYLPVALAMRYAGIYTDSAYATALSILIPMGVYFQVQTDYLDTPRQTESVDADQKCSWDITIALRHANEEQRKALEEHYGHKEAASEAQVNQIFNDLQIDGLYKEYEQTTYEHLSNLINVIPEVSQNCKEGIVYEDRVTLKKRVFSSLLDRIYQRQ</sequence>
<reference evidence="6 7" key="1">
    <citation type="submission" date="2014-04" db="EMBL/GenBank/DDBJ databases">
        <authorList>
            <consortium name="DOE Joint Genome Institute"/>
            <person name="Kuo A."/>
            <person name="Zuccaro A."/>
            <person name="Kohler A."/>
            <person name="Nagy L.G."/>
            <person name="Floudas D."/>
            <person name="Copeland A."/>
            <person name="Barry K.W."/>
            <person name="Cichocki N."/>
            <person name="Veneault-Fourrey C."/>
            <person name="LaButti K."/>
            <person name="Lindquist E.A."/>
            <person name="Lipzen A."/>
            <person name="Lundell T."/>
            <person name="Morin E."/>
            <person name="Murat C."/>
            <person name="Sun H."/>
            <person name="Tunlid A."/>
            <person name="Henrissat B."/>
            <person name="Grigoriev I.V."/>
            <person name="Hibbett D.S."/>
            <person name="Martin F."/>
            <person name="Nordberg H.P."/>
            <person name="Cantor M.N."/>
            <person name="Hua S.X."/>
        </authorList>
    </citation>
    <scope>NUCLEOTIDE SEQUENCE [LARGE SCALE GENOMIC DNA]</scope>
    <source>
        <strain evidence="6 7">MAFF 305830</strain>
    </source>
</reference>
<dbReference type="GO" id="GO:0004337">
    <property type="term" value="F:(2E,6E)-farnesyl diphosphate synthase activity"/>
    <property type="evidence" value="ECO:0007669"/>
    <property type="project" value="TreeGrafter"/>
</dbReference>
<gene>
    <name evidence="6" type="ORF">M408DRAFT_15949</name>
</gene>
<accession>A0A0C3BCP6</accession>
<dbReference type="SUPFAM" id="SSF48576">
    <property type="entry name" value="Terpenoid synthases"/>
    <property type="match status" value="1"/>
</dbReference>
<dbReference type="Pfam" id="PF00348">
    <property type="entry name" value="polyprenyl_synt"/>
    <property type="match status" value="1"/>
</dbReference>
<dbReference type="AlphaFoldDB" id="A0A0C3BCP6"/>
<keyword evidence="4" id="KW-0460">Magnesium</keyword>
<dbReference type="EMBL" id="KN824289">
    <property type="protein sequence ID" value="KIM29196.1"/>
    <property type="molecule type" value="Genomic_DNA"/>
</dbReference>
<evidence type="ECO:0000256" key="2">
    <source>
        <dbReference type="ARBA" id="ARBA00022679"/>
    </source>
</evidence>
<evidence type="ECO:0000256" key="1">
    <source>
        <dbReference type="ARBA" id="ARBA00001946"/>
    </source>
</evidence>
<evidence type="ECO:0000256" key="5">
    <source>
        <dbReference type="RuleBase" id="RU004466"/>
    </source>
</evidence>
<comment type="similarity">
    <text evidence="5">Belongs to the FPP/GGPP synthase family.</text>
</comment>
<dbReference type="InterPro" id="IPR039702">
    <property type="entry name" value="FPS1-like"/>
</dbReference>
<name>A0A0C3BCP6_SERVB</name>
<evidence type="ECO:0000313" key="7">
    <source>
        <dbReference type="Proteomes" id="UP000054097"/>
    </source>
</evidence>
<dbReference type="GO" id="GO:0045337">
    <property type="term" value="P:farnesyl diphosphate biosynthetic process"/>
    <property type="evidence" value="ECO:0007669"/>
    <property type="project" value="TreeGrafter"/>
</dbReference>
<dbReference type="PANTHER" id="PTHR11525">
    <property type="entry name" value="FARNESYL-PYROPHOSPHATE SYNTHETASE"/>
    <property type="match status" value="1"/>
</dbReference>
<comment type="cofactor">
    <cofactor evidence="1">
        <name>Mg(2+)</name>
        <dbReference type="ChEBI" id="CHEBI:18420"/>
    </cofactor>
</comment>
<keyword evidence="3" id="KW-0479">Metal-binding</keyword>
<dbReference type="Gene3D" id="1.10.600.10">
    <property type="entry name" value="Farnesyl Diphosphate Synthase"/>
    <property type="match status" value="1"/>
</dbReference>
<evidence type="ECO:0008006" key="8">
    <source>
        <dbReference type="Google" id="ProtNLM"/>
    </source>
</evidence>
<dbReference type="Proteomes" id="UP000054097">
    <property type="component" value="Unassembled WGS sequence"/>
</dbReference>
<proteinExistence type="inferred from homology"/>
<evidence type="ECO:0000256" key="4">
    <source>
        <dbReference type="ARBA" id="ARBA00022842"/>
    </source>
</evidence>
<dbReference type="GO" id="GO:0004161">
    <property type="term" value="F:dimethylallyltranstransferase activity"/>
    <property type="evidence" value="ECO:0007669"/>
    <property type="project" value="TreeGrafter"/>
</dbReference>
<dbReference type="HOGENOM" id="CLU_028376_1_0_1"/>
<dbReference type="InterPro" id="IPR000092">
    <property type="entry name" value="Polyprenyl_synt"/>
</dbReference>
<reference evidence="7" key="2">
    <citation type="submission" date="2015-01" db="EMBL/GenBank/DDBJ databases">
        <title>Evolutionary Origins and Diversification of the Mycorrhizal Mutualists.</title>
        <authorList>
            <consortium name="DOE Joint Genome Institute"/>
            <consortium name="Mycorrhizal Genomics Consortium"/>
            <person name="Kohler A."/>
            <person name="Kuo A."/>
            <person name="Nagy L.G."/>
            <person name="Floudas D."/>
            <person name="Copeland A."/>
            <person name="Barry K.W."/>
            <person name="Cichocki N."/>
            <person name="Veneault-Fourrey C."/>
            <person name="LaButti K."/>
            <person name="Lindquist E.A."/>
            <person name="Lipzen A."/>
            <person name="Lundell T."/>
            <person name="Morin E."/>
            <person name="Murat C."/>
            <person name="Riley R."/>
            <person name="Ohm R."/>
            <person name="Sun H."/>
            <person name="Tunlid A."/>
            <person name="Henrissat B."/>
            <person name="Grigoriev I.V."/>
            <person name="Hibbett D.S."/>
            <person name="Martin F."/>
        </authorList>
    </citation>
    <scope>NUCLEOTIDE SEQUENCE [LARGE SCALE GENOMIC DNA]</scope>
    <source>
        <strain evidence="7">MAFF 305830</strain>
    </source>
</reference>
<dbReference type="STRING" id="933852.A0A0C3BCP6"/>
<keyword evidence="2 5" id="KW-0808">Transferase</keyword>
<organism evidence="6 7">
    <name type="scientific">Serendipita vermifera MAFF 305830</name>
    <dbReference type="NCBI Taxonomy" id="933852"/>
    <lineage>
        <taxon>Eukaryota</taxon>
        <taxon>Fungi</taxon>
        <taxon>Dikarya</taxon>
        <taxon>Basidiomycota</taxon>
        <taxon>Agaricomycotina</taxon>
        <taxon>Agaricomycetes</taxon>
        <taxon>Sebacinales</taxon>
        <taxon>Serendipitaceae</taxon>
        <taxon>Serendipita</taxon>
    </lineage>
</organism>
<evidence type="ECO:0000313" key="6">
    <source>
        <dbReference type="EMBL" id="KIM29196.1"/>
    </source>
</evidence>
<keyword evidence="7" id="KW-1185">Reference proteome</keyword>
<dbReference type="GO" id="GO:0046872">
    <property type="term" value="F:metal ion binding"/>
    <property type="evidence" value="ECO:0007669"/>
    <property type="project" value="UniProtKB-KW"/>
</dbReference>
<dbReference type="InterPro" id="IPR008949">
    <property type="entry name" value="Isoprenoid_synthase_dom_sf"/>
</dbReference>
<evidence type="ECO:0000256" key="3">
    <source>
        <dbReference type="ARBA" id="ARBA00022723"/>
    </source>
</evidence>
<dbReference type="GO" id="GO:0005737">
    <property type="term" value="C:cytoplasm"/>
    <property type="evidence" value="ECO:0007669"/>
    <property type="project" value="TreeGrafter"/>
</dbReference>
<protein>
    <recommendedName>
        <fullName evidence="8">Farnesyl pyrophosphate synthase</fullName>
    </recommendedName>
</protein>
<dbReference type="OrthoDB" id="10257492at2759"/>
<dbReference type="PANTHER" id="PTHR11525:SF0">
    <property type="entry name" value="FARNESYL PYROPHOSPHATE SYNTHASE"/>
    <property type="match status" value="1"/>
</dbReference>